<proteinExistence type="predicted"/>
<dbReference type="Proteomes" id="UP000475862">
    <property type="component" value="Unassembled WGS sequence"/>
</dbReference>
<protein>
    <submittedName>
        <fullName evidence="2">Uncharacterized protein</fullName>
    </submittedName>
</protein>
<accession>A0A6G0TXF3</accession>
<reference evidence="2 3" key="1">
    <citation type="submission" date="2019-08" db="EMBL/GenBank/DDBJ databases">
        <title>The genome of the soybean aphid Biotype 1, its phylome, world population structure and adaptation to the North American continent.</title>
        <authorList>
            <person name="Giordano R."/>
            <person name="Donthu R.K."/>
            <person name="Hernandez A.G."/>
            <person name="Wright C.L."/>
            <person name="Zimin A.V."/>
        </authorList>
    </citation>
    <scope>NUCLEOTIDE SEQUENCE [LARGE SCALE GENOMIC DNA]</scope>
    <source>
        <tissue evidence="2">Whole aphids</tissue>
    </source>
</reference>
<dbReference type="EMBL" id="VYZN01000013">
    <property type="protein sequence ID" value="KAE9540828.1"/>
    <property type="molecule type" value="Genomic_DNA"/>
</dbReference>
<comment type="caution">
    <text evidence="2">The sequence shown here is derived from an EMBL/GenBank/DDBJ whole genome shotgun (WGS) entry which is preliminary data.</text>
</comment>
<evidence type="ECO:0000313" key="2">
    <source>
        <dbReference type="EMBL" id="KAE9540828.1"/>
    </source>
</evidence>
<gene>
    <name evidence="2" type="ORF">AGLY_004073</name>
</gene>
<dbReference type="AlphaFoldDB" id="A0A6G0TXF3"/>
<evidence type="ECO:0000313" key="3">
    <source>
        <dbReference type="Proteomes" id="UP000475862"/>
    </source>
</evidence>
<feature type="region of interest" description="Disordered" evidence="1">
    <location>
        <begin position="1"/>
        <end position="55"/>
    </location>
</feature>
<keyword evidence="3" id="KW-1185">Reference proteome</keyword>
<sequence length="172" mass="18812">MGNAVQMRTSQEKKTERKRTLLYGGGDDDGGSSSSASSGGSGGSRIGKREPSPLDLVIDPSGVMGRALRKPNGITLNWTLSLKLRAASPVSRPFAKLDLYIYDGYGGGDSERQEEDYKNIPGRKAHYVLALNRKFADGFYGREYYPSFRRPGGVVKKFNKTEFVQSMSSSSL</sequence>
<organism evidence="2 3">
    <name type="scientific">Aphis glycines</name>
    <name type="common">Soybean aphid</name>
    <dbReference type="NCBI Taxonomy" id="307491"/>
    <lineage>
        <taxon>Eukaryota</taxon>
        <taxon>Metazoa</taxon>
        <taxon>Ecdysozoa</taxon>
        <taxon>Arthropoda</taxon>
        <taxon>Hexapoda</taxon>
        <taxon>Insecta</taxon>
        <taxon>Pterygota</taxon>
        <taxon>Neoptera</taxon>
        <taxon>Paraneoptera</taxon>
        <taxon>Hemiptera</taxon>
        <taxon>Sternorrhyncha</taxon>
        <taxon>Aphidomorpha</taxon>
        <taxon>Aphidoidea</taxon>
        <taxon>Aphididae</taxon>
        <taxon>Aphidini</taxon>
        <taxon>Aphis</taxon>
        <taxon>Aphis</taxon>
    </lineage>
</organism>
<feature type="compositionally biased region" description="Basic and acidic residues" evidence="1">
    <location>
        <begin position="10"/>
        <end position="19"/>
    </location>
</feature>
<name>A0A6G0TXF3_APHGL</name>
<evidence type="ECO:0000256" key="1">
    <source>
        <dbReference type="SAM" id="MobiDB-lite"/>
    </source>
</evidence>